<feature type="domain" description="Cation/H+ exchanger transmembrane" evidence="10">
    <location>
        <begin position="16"/>
        <end position="388"/>
    </location>
</feature>
<evidence type="ECO:0000256" key="8">
    <source>
        <dbReference type="ARBA" id="ARBA00023136"/>
    </source>
</evidence>
<evidence type="ECO:0000256" key="1">
    <source>
        <dbReference type="ARBA" id="ARBA00004651"/>
    </source>
</evidence>
<evidence type="ECO:0000256" key="6">
    <source>
        <dbReference type="ARBA" id="ARBA00022989"/>
    </source>
</evidence>
<keyword evidence="12" id="KW-1185">Reference proteome</keyword>
<proteinExistence type="predicted"/>
<comment type="subcellular location">
    <subcellularLocation>
        <location evidence="1">Cell membrane</location>
        <topology evidence="1">Multi-pass membrane protein</topology>
    </subcellularLocation>
</comment>
<feature type="transmembrane region" description="Helical" evidence="9">
    <location>
        <begin position="299"/>
        <end position="323"/>
    </location>
</feature>
<evidence type="ECO:0000256" key="5">
    <source>
        <dbReference type="ARBA" id="ARBA00022692"/>
    </source>
</evidence>
<keyword evidence="7" id="KW-0406">Ion transport</keyword>
<dbReference type="RefSeq" id="WP_141149306.1">
    <property type="nucleotide sequence ID" value="NZ_VHLG01000007.1"/>
</dbReference>
<dbReference type="NCBIfam" id="NF003716">
    <property type="entry name" value="PRK05326.1-3"/>
    <property type="match status" value="1"/>
</dbReference>
<evidence type="ECO:0000259" key="10">
    <source>
        <dbReference type="Pfam" id="PF00999"/>
    </source>
</evidence>
<evidence type="ECO:0000256" key="4">
    <source>
        <dbReference type="ARBA" id="ARBA00022475"/>
    </source>
</evidence>
<dbReference type="GO" id="GO:0005886">
    <property type="term" value="C:plasma membrane"/>
    <property type="evidence" value="ECO:0007669"/>
    <property type="project" value="UniProtKB-SubCell"/>
</dbReference>
<protein>
    <submittedName>
        <fullName evidence="11">Potassium/proton antiporter</fullName>
    </submittedName>
</protein>
<name>A0A506UED1_9HYPH</name>
<dbReference type="EMBL" id="VHLG01000007">
    <property type="protein sequence ID" value="TPW30097.1"/>
    <property type="molecule type" value="Genomic_DNA"/>
</dbReference>
<keyword evidence="4" id="KW-1003">Cell membrane</keyword>
<evidence type="ECO:0000256" key="2">
    <source>
        <dbReference type="ARBA" id="ARBA00022448"/>
    </source>
</evidence>
<dbReference type="Pfam" id="PF00999">
    <property type="entry name" value="Na_H_Exchanger"/>
    <property type="match status" value="1"/>
</dbReference>
<dbReference type="PANTHER" id="PTHR32507">
    <property type="entry name" value="NA(+)/H(+) ANTIPORTER 1"/>
    <property type="match status" value="1"/>
</dbReference>
<dbReference type="AlphaFoldDB" id="A0A506UED1"/>
<evidence type="ECO:0000256" key="7">
    <source>
        <dbReference type="ARBA" id="ARBA00023065"/>
    </source>
</evidence>
<dbReference type="GO" id="GO:0015297">
    <property type="term" value="F:antiporter activity"/>
    <property type="evidence" value="ECO:0007669"/>
    <property type="project" value="UniProtKB-KW"/>
</dbReference>
<dbReference type="NCBIfam" id="NF003715">
    <property type="entry name" value="PRK05326.1-2"/>
    <property type="match status" value="1"/>
</dbReference>
<evidence type="ECO:0000256" key="9">
    <source>
        <dbReference type="SAM" id="Phobius"/>
    </source>
</evidence>
<keyword evidence="2" id="KW-0813">Transport</keyword>
<dbReference type="Proteomes" id="UP000318801">
    <property type="component" value="Unassembled WGS sequence"/>
</dbReference>
<dbReference type="PANTHER" id="PTHR32507:SF7">
    <property type="entry name" value="K(+)_H(+) ANTIPORTER NHAP2"/>
    <property type="match status" value="1"/>
</dbReference>
<comment type="caution">
    <text evidence="11">The sequence shown here is derived from an EMBL/GenBank/DDBJ whole genome shotgun (WGS) entry which is preliminary data.</text>
</comment>
<dbReference type="InterPro" id="IPR038770">
    <property type="entry name" value="Na+/solute_symporter_sf"/>
</dbReference>
<dbReference type="OrthoDB" id="9810759at2"/>
<evidence type="ECO:0000313" key="12">
    <source>
        <dbReference type="Proteomes" id="UP000318801"/>
    </source>
</evidence>
<feature type="transmembrane region" description="Helical" evidence="9">
    <location>
        <begin position="118"/>
        <end position="138"/>
    </location>
</feature>
<evidence type="ECO:0000313" key="11">
    <source>
        <dbReference type="EMBL" id="TPW30097.1"/>
    </source>
</evidence>
<evidence type="ECO:0000256" key="3">
    <source>
        <dbReference type="ARBA" id="ARBA00022449"/>
    </source>
</evidence>
<keyword evidence="3" id="KW-0050">Antiport</keyword>
<keyword evidence="5 9" id="KW-0812">Transmembrane</keyword>
<feature type="transmembrane region" description="Helical" evidence="9">
    <location>
        <begin position="56"/>
        <end position="78"/>
    </location>
</feature>
<accession>A0A506UED1</accession>
<keyword evidence="8 9" id="KW-0472">Membrane</keyword>
<feature type="transmembrane region" description="Helical" evidence="9">
    <location>
        <begin position="364"/>
        <end position="384"/>
    </location>
</feature>
<feature type="transmembrane region" description="Helical" evidence="9">
    <location>
        <begin position="32"/>
        <end position="50"/>
    </location>
</feature>
<feature type="transmembrane region" description="Helical" evidence="9">
    <location>
        <begin position="196"/>
        <end position="215"/>
    </location>
</feature>
<gene>
    <name evidence="11" type="ORF">FJU08_12280</name>
</gene>
<sequence length="604" mass="65154">MTIFYVAVLVCACMILLAALSSTLAYRFGAPLLVLFLGVGLLAGTDGLGIEFDNTALTYYVGSLALAIILFDSGFGTAAKTLRKAAAPALLLATVGVALTAFLVAVAAHFIFDFSLAQGLLLGSIVASTDAAAVFFLMRIGGIHVVERVSATLELESGINDPMAIFLTLTIVTLLAPQGQEGFAVVPLVLSFLQQLGFGLVLGLIGGAIIVFIVNRFGLNRGLTPILVLALALIVFSLTGALDGSGYLAVYVAGLYAGNKNIRYSGSIRHFQEGMTWLAQIIMFVLLGLLATPRHFDAIIIPALAMSLFLVFIARPLAVWLCLLPFDYRPRETKFISLIGLRGAVSILLALLPILYGLPMANDYFNIVFVMVLTSLVLQGWSLAPLAKRWKLVTPVPAGPIEHVEIDLPGNANHELVVYALREDCPILTGTPIPRWAVPSLVIRNGESTRFFYAGELQAGDYLYLFIEPGRSPLLDRLFSVSKPLAPESDPEMFGSHSMLPTRPASDLEALDSRVTISEADRALPIAAFMSRKLGARPAIADRVEIGPLTLIVREINAESEIAAIGVWLESEAPPALPIFMNFREIMRLLTRRRAKARNGRNAH</sequence>
<feature type="transmembrane region" description="Helical" evidence="9">
    <location>
        <begin position="90"/>
        <end position="112"/>
    </location>
</feature>
<dbReference type="InterPro" id="IPR006153">
    <property type="entry name" value="Cation/H_exchanger_TM"/>
</dbReference>
<feature type="transmembrane region" description="Helical" evidence="9">
    <location>
        <begin position="222"/>
        <end position="239"/>
    </location>
</feature>
<organism evidence="11 12">
    <name type="scientific">Martelella alba</name>
    <dbReference type="NCBI Taxonomy" id="2590451"/>
    <lineage>
        <taxon>Bacteria</taxon>
        <taxon>Pseudomonadati</taxon>
        <taxon>Pseudomonadota</taxon>
        <taxon>Alphaproteobacteria</taxon>
        <taxon>Hyphomicrobiales</taxon>
        <taxon>Aurantimonadaceae</taxon>
        <taxon>Martelella</taxon>
    </lineage>
</organism>
<feature type="transmembrane region" description="Helical" evidence="9">
    <location>
        <begin position="6"/>
        <end position="25"/>
    </location>
</feature>
<dbReference type="Gene3D" id="1.20.1530.20">
    <property type="match status" value="1"/>
</dbReference>
<feature type="transmembrane region" description="Helical" evidence="9">
    <location>
        <begin position="274"/>
        <end position="293"/>
    </location>
</feature>
<feature type="transmembrane region" description="Helical" evidence="9">
    <location>
        <begin position="335"/>
        <end position="358"/>
    </location>
</feature>
<keyword evidence="6 9" id="KW-1133">Transmembrane helix</keyword>
<reference evidence="11 12" key="1">
    <citation type="submission" date="2019-06" db="EMBL/GenBank/DDBJ databases">
        <authorList>
            <person name="Li M."/>
        </authorList>
    </citation>
    <scope>NUCLEOTIDE SEQUENCE [LARGE SCALE GENOMIC DNA]</scope>
    <source>
        <strain evidence="11 12">BGMRC2036</strain>
    </source>
</reference>
<feature type="transmembrane region" description="Helical" evidence="9">
    <location>
        <begin position="159"/>
        <end position="176"/>
    </location>
</feature>
<dbReference type="GO" id="GO:1902600">
    <property type="term" value="P:proton transmembrane transport"/>
    <property type="evidence" value="ECO:0007669"/>
    <property type="project" value="InterPro"/>
</dbReference>